<sequence>MEDEQLDVTQGMDSSSGTNYQQAKVIIKNIPTCVVEKKPALNQKFKDLQAAYDFYKEYGRVCGFDIRKAQEKSDISGQTSLKYFICSRSGSSDTKTSRSEDGFEGYKHRIRKTVSIKCCCPALIRVNRAADGGFELRKFVEEHNHELADNDGQMFLRCNRNLTDFHKHFIFDAAKMNIGATRAYGLVSAITGSSENVGATAVDFKNFSRDVKKQIGKHDADMIIQKFRDIQGSSDTEFRFLYETDSSNHLTRLFWADNINRKCYEVFGDVVCFDATYRTNK</sequence>
<evidence type="ECO:0000259" key="1">
    <source>
        <dbReference type="Pfam" id="PF03101"/>
    </source>
</evidence>
<dbReference type="PANTHER" id="PTHR47718:SF17">
    <property type="entry name" value="PROTEIN FAR1-RELATED SEQUENCE 5-LIKE"/>
    <property type="match status" value="1"/>
</dbReference>
<proteinExistence type="predicted"/>
<evidence type="ECO:0000313" key="2">
    <source>
        <dbReference type="EMBL" id="WOH08384.1"/>
    </source>
</evidence>
<evidence type="ECO:0000313" key="3">
    <source>
        <dbReference type="Proteomes" id="UP000077755"/>
    </source>
</evidence>
<dbReference type="AlphaFoldDB" id="A0AAF0XJZ3"/>
<dbReference type="InterPro" id="IPR004330">
    <property type="entry name" value="FAR1_DNA_bnd_dom"/>
</dbReference>
<dbReference type="PANTHER" id="PTHR47718">
    <property type="entry name" value="OS01G0519700 PROTEIN"/>
    <property type="match status" value="1"/>
</dbReference>
<name>A0AAF0XJZ3_DAUCS</name>
<keyword evidence="3" id="KW-1185">Reference proteome</keyword>
<protein>
    <recommendedName>
        <fullName evidence="1">FAR1 domain-containing protein</fullName>
    </recommendedName>
</protein>
<dbReference type="Pfam" id="PF03101">
    <property type="entry name" value="FAR1"/>
    <property type="match status" value="1"/>
</dbReference>
<reference evidence="2" key="1">
    <citation type="journal article" date="2016" name="Nat. Genet.">
        <title>A high-quality carrot genome assembly provides new insights into carotenoid accumulation and asterid genome evolution.</title>
        <authorList>
            <person name="Iorizzo M."/>
            <person name="Ellison S."/>
            <person name="Senalik D."/>
            <person name="Zeng P."/>
            <person name="Satapoomin P."/>
            <person name="Huang J."/>
            <person name="Bowman M."/>
            <person name="Iovene M."/>
            <person name="Sanseverino W."/>
            <person name="Cavagnaro P."/>
            <person name="Yildiz M."/>
            <person name="Macko-Podgorni A."/>
            <person name="Moranska E."/>
            <person name="Grzebelus E."/>
            <person name="Grzebelus D."/>
            <person name="Ashrafi H."/>
            <person name="Zheng Z."/>
            <person name="Cheng S."/>
            <person name="Spooner D."/>
            <person name="Van Deynze A."/>
            <person name="Simon P."/>
        </authorList>
    </citation>
    <scope>NUCLEOTIDE SEQUENCE</scope>
    <source>
        <tissue evidence="2">Leaf</tissue>
    </source>
</reference>
<gene>
    <name evidence="2" type="ORF">DCAR_0727823</name>
</gene>
<dbReference type="EMBL" id="CP093349">
    <property type="protein sequence ID" value="WOH08384.1"/>
    <property type="molecule type" value="Genomic_DNA"/>
</dbReference>
<dbReference type="Proteomes" id="UP000077755">
    <property type="component" value="Chromosome 7"/>
</dbReference>
<organism evidence="2 3">
    <name type="scientific">Daucus carota subsp. sativus</name>
    <name type="common">Carrot</name>
    <dbReference type="NCBI Taxonomy" id="79200"/>
    <lineage>
        <taxon>Eukaryota</taxon>
        <taxon>Viridiplantae</taxon>
        <taxon>Streptophyta</taxon>
        <taxon>Embryophyta</taxon>
        <taxon>Tracheophyta</taxon>
        <taxon>Spermatophyta</taxon>
        <taxon>Magnoliopsida</taxon>
        <taxon>eudicotyledons</taxon>
        <taxon>Gunneridae</taxon>
        <taxon>Pentapetalae</taxon>
        <taxon>asterids</taxon>
        <taxon>campanulids</taxon>
        <taxon>Apiales</taxon>
        <taxon>Apiaceae</taxon>
        <taxon>Apioideae</taxon>
        <taxon>Scandiceae</taxon>
        <taxon>Daucinae</taxon>
        <taxon>Daucus</taxon>
        <taxon>Daucus sect. Daucus</taxon>
    </lineage>
</organism>
<accession>A0AAF0XJZ3</accession>
<feature type="domain" description="FAR1" evidence="1">
    <location>
        <begin position="53"/>
        <end position="148"/>
    </location>
</feature>
<reference evidence="2" key="2">
    <citation type="submission" date="2022-03" db="EMBL/GenBank/DDBJ databases">
        <title>Draft title - Genomic analysis of global carrot germplasm unveils the trajectory of domestication and the origin of high carotenoid orange carrot.</title>
        <authorList>
            <person name="Iorizzo M."/>
            <person name="Ellison S."/>
            <person name="Senalik D."/>
            <person name="Macko-Podgorni A."/>
            <person name="Grzebelus D."/>
            <person name="Bostan H."/>
            <person name="Rolling W."/>
            <person name="Curaba J."/>
            <person name="Simon P."/>
        </authorList>
    </citation>
    <scope>NUCLEOTIDE SEQUENCE</scope>
    <source>
        <tissue evidence="2">Leaf</tissue>
    </source>
</reference>